<sequence>MDFNSYAGFYRNNYLRSSYEFVYAKCLERLNIDYEVEETTYFLENGTSYKPDFFLYDNDELVKIVEIKSEYKSRIKKAKTQIALLQNQVDITIELIRKKQLKNLCKKIGLNFYELTQSWIDNKNTSKNHVLEGELNPLFGKKHTQKTKKLIGQKSKERFKDKKFREKHSNAVKKAMKKVDTSKLGNKKSRISKRCKICGDEFLVIETSNRKFCSKTCAAANALKFSNRKQKIERKKRNKEIRKQVKKVINSNSEFILSIPYNDISSSFEKLFKEILIKYNLKDLRNIAFAFYGDYSYSMKSMLKDFKRIAQTD</sequence>
<evidence type="ECO:0000313" key="3">
    <source>
        <dbReference type="Proteomes" id="UP000774000"/>
    </source>
</evidence>
<reference evidence="2" key="1">
    <citation type="submission" date="2021-01" db="EMBL/GenBank/DDBJ databases">
        <title>Genomic Encyclopedia of Type Strains, Phase IV (KMG-IV): sequencing the most valuable type-strain genomes for metagenomic binning, comparative biology and taxonomic classification.</title>
        <authorList>
            <person name="Goeker M."/>
        </authorList>
    </citation>
    <scope>NUCLEOTIDE SEQUENCE</scope>
    <source>
        <strain evidence="2">DSM 23230</strain>
    </source>
</reference>
<accession>A0A938XQY3</accession>
<organism evidence="2 3">
    <name type="scientific">Halanaerobacter jeridensis</name>
    <dbReference type="NCBI Taxonomy" id="706427"/>
    <lineage>
        <taxon>Bacteria</taxon>
        <taxon>Bacillati</taxon>
        <taxon>Bacillota</taxon>
        <taxon>Clostridia</taxon>
        <taxon>Halanaerobiales</taxon>
        <taxon>Halobacteroidaceae</taxon>
        <taxon>Halanaerobacter</taxon>
    </lineage>
</organism>
<feature type="domain" description="Nuclease associated modular" evidence="1">
    <location>
        <begin position="132"/>
        <end position="151"/>
    </location>
</feature>
<evidence type="ECO:0000259" key="1">
    <source>
        <dbReference type="Pfam" id="PF07460"/>
    </source>
</evidence>
<evidence type="ECO:0000313" key="2">
    <source>
        <dbReference type="EMBL" id="MBM7555961.1"/>
    </source>
</evidence>
<dbReference type="GO" id="GO:0003677">
    <property type="term" value="F:DNA binding"/>
    <property type="evidence" value="ECO:0007669"/>
    <property type="project" value="InterPro"/>
</dbReference>
<protein>
    <submittedName>
        <fullName evidence="2">Endogenous inhibitor of DNA gyrase (YacG/DUF329 family)</fullName>
    </submittedName>
</protein>
<dbReference type="EMBL" id="JAFBDQ010000003">
    <property type="protein sequence ID" value="MBM7555961.1"/>
    <property type="molecule type" value="Genomic_DNA"/>
</dbReference>
<dbReference type="Gene3D" id="3.40.91.30">
    <property type="match status" value="1"/>
</dbReference>
<dbReference type="RefSeq" id="WP_204700670.1">
    <property type="nucleotide sequence ID" value="NZ_JAFBDQ010000003.1"/>
</dbReference>
<keyword evidence="3" id="KW-1185">Reference proteome</keyword>
<dbReference type="Pfam" id="PF07460">
    <property type="entry name" value="NUMOD3"/>
    <property type="match status" value="1"/>
</dbReference>
<name>A0A938XQY3_9FIRM</name>
<dbReference type="AlphaFoldDB" id="A0A938XQY3"/>
<dbReference type="Proteomes" id="UP000774000">
    <property type="component" value="Unassembled WGS sequence"/>
</dbReference>
<proteinExistence type="predicted"/>
<gene>
    <name evidence="2" type="ORF">JOC47_000795</name>
</gene>
<comment type="caution">
    <text evidence="2">The sequence shown here is derived from an EMBL/GenBank/DDBJ whole genome shotgun (WGS) entry which is preliminary data.</text>
</comment>
<dbReference type="InterPro" id="IPR003611">
    <property type="entry name" value="NUMOD3"/>
</dbReference>